<reference evidence="3 4" key="1">
    <citation type="submission" date="2022-11" db="EMBL/GenBank/DDBJ databases">
        <title>Deinococcus ZS9-10, Low Temperature and Draught-tolerating, UV-resistant Bacteria from Continental Antarctica.</title>
        <authorList>
            <person name="Cheng L."/>
        </authorList>
    </citation>
    <scope>NUCLEOTIDE SEQUENCE [LARGE SCALE GENOMIC DNA]</scope>
    <source>
        <strain evidence="3 4">ZS9-10</strain>
    </source>
</reference>
<feature type="region of interest" description="Disordered" evidence="1">
    <location>
        <begin position="1"/>
        <end position="21"/>
    </location>
</feature>
<evidence type="ECO:0000313" key="4">
    <source>
        <dbReference type="Proteomes" id="UP001276150"/>
    </source>
</evidence>
<dbReference type="Proteomes" id="UP001276150">
    <property type="component" value="Unassembled WGS sequence"/>
</dbReference>
<dbReference type="EMBL" id="JAPMIV010000038">
    <property type="protein sequence ID" value="MDV6375897.1"/>
    <property type="molecule type" value="Genomic_DNA"/>
</dbReference>
<keyword evidence="4" id="KW-1185">Reference proteome</keyword>
<organism evidence="3 4">
    <name type="scientific">Deinococcus arenicola</name>
    <dbReference type="NCBI Taxonomy" id="2994950"/>
    <lineage>
        <taxon>Bacteria</taxon>
        <taxon>Thermotogati</taxon>
        <taxon>Deinococcota</taxon>
        <taxon>Deinococci</taxon>
        <taxon>Deinococcales</taxon>
        <taxon>Deinococcaceae</taxon>
        <taxon>Deinococcus</taxon>
    </lineage>
</organism>
<keyword evidence="2" id="KW-0472">Membrane</keyword>
<evidence type="ECO:0000313" key="3">
    <source>
        <dbReference type="EMBL" id="MDV6375897.1"/>
    </source>
</evidence>
<keyword evidence="2" id="KW-1133">Transmembrane helix</keyword>
<comment type="caution">
    <text evidence="3">The sequence shown here is derived from an EMBL/GenBank/DDBJ whole genome shotgun (WGS) entry which is preliminary data.</text>
</comment>
<name>A0ABU4DTZ7_9DEIO</name>
<evidence type="ECO:0000256" key="1">
    <source>
        <dbReference type="SAM" id="MobiDB-lite"/>
    </source>
</evidence>
<accession>A0ABU4DTZ7</accession>
<evidence type="ECO:0000256" key="2">
    <source>
        <dbReference type="SAM" id="Phobius"/>
    </source>
</evidence>
<feature type="transmembrane region" description="Helical" evidence="2">
    <location>
        <begin position="84"/>
        <end position="104"/>
    </location>
</feature>
<dbReference type="RefSeq" id="WP_317641246.1">
    <property type="nucleotide sequence ID" value="NZ_JAPMIV010000038.1"/>
</dbReference>
<sequence>MNMAQLSWLDMGTQEDPGTEYSLDDSGARQAALFVMYNALYAELRDKDTRTKDVVTWGVTGLTGSVFLGALSNYKDLTHTGSNAQILAVVVFCGVLCLTIIRLAEDRASIARILNRMHQVMGVFKNGVYVKNSTLFPPNWRGWGHNTWRDEVYWQSRIYVILLILIALAAIAMVLGLSDRISIFNS</sequence>
<protein>
    <submittedName>
        <fullName evidence="3">Uncharacterized protein</fullName>
    </submittedName>
</protein>
<gene>
    <name evidence="3" type="ORF">ORD21_14965</name>
</gene>
<keyword evidence="2" id="KW-0812">Transmembrane</keyword>
<feature type="transmembrane region" description="Helical" evidence="2">
    <location>
        <begin position="54"/>
        <end position="72"/>
    </location>
</feature>
<feature type="transmembrane region" description="Helical" evidence="2">
    <location>
        <begin position="158"/>
        <end position="177"/>
    </location>
</feature>
<proteinExistence type="predicted"/>